<reference evidence="3" key="2">
    <citation type="submission" date="2025-08" db="UniProtKB">
        <authorList>
            <consortium name="RefSeq"/>
        </authorList>
    </citation>
    <scope>IDENTIFICATION</scope>
    <source>
        <strain evidence="3">14028-0561.14</strain>
        <tissue evidence="3">Whole fly</tissue>
    </source>
</reference>
<gene>
    <name evidence="3" type="primary">LOC108077213</name>
</gene>
<dbReference type="GeneID" id="108077213"/>
<evidence type="ECO:0000256" key="1">
    <source>
        <dbReference type="SAM" id="MobiDB-lite"/>
    </source>
</evidence>
<feature type="compositionally biased region" description="Low complexity" evidence="1">
    <location>
        <begin position="268"/>
        <end position="281"/>
    </location>
</feature>
<accession>A0A6P4IAN0</accession>
<dbReference type="RefSeq" id="XP_017025952.1">
    <property type="nucleotide sequence ID" value="XM_017170463.2"/>
</dbReference>
<feature type="compositionally biased region" description="Polar residues" evidence="1">
    <location>
        <begin position="217"/>
        <end position="233"/>
    </location>
</feature>
<feature type="region of interest" description="Disordered" evidence="1">
    <location>
        <begin position="448"/>
        <end position="590"/>
    </location>
</feature>
<feature type="region of interest" description="Disordered" evidence="1">
    <location>
        <begin position="408"/>
        <end position="433"/>
    </location>
</feature>
<feature type="compositionally biased region" description="Low complexity" evidence="1">
    <location>
        <begin position="310"/>
        <end position="345"/>
    </location>
</feature>
<reference evidence="2" key="1">
    <citation type="submission" date="2025-05" db="UniProtKB">
        <authorList>
            <consortium name="RefSeq"/>
        </authorList>
    </citation>
    <scope>NUCLEOTIDE SEQUENCE [LARGE SCALE GENOMIC DNA]</scope>
    <source>
        <strain evidence="2">14028-0561.14</strain>
    </source>
</reference>
<feature type="compositionally biased region" description="Low complexity" evidence="1">
    <location>
        <begin position="247"/>
        <end position="256"/>
    </location>
</feature>
<feature type="compositionally biased region" description="Low complexity" evidence="1">
    <location>
        <begin position="474"/>
        <end position="493"/>
    </location>
</feature>
<feature type="compositionally biased region" description="Polar residues" evidence="1">
    <location>
        <begin position="163"/>
        <end position="186"/>
    </location>
</feature>
<dbReference type="AlphaFoldDB" id="A0A6P4IAN0"/>
<dbReference type="Proteomes" id="UP001652661">
    <property type="component" value="Chromosome 2L"/>
</dbReference>
<feature type="region of interest" description="Disordered" evidence="1">
    <location>
        <begin position="13"/>
        <end position="143"/>
    </location>
</feature>
<feature type="compositionally biased region" description="Gly residues" evidence="1">
    <location>
        <begin position="257"/>
        <end position="267"/>
    </location>
</feature>
<evidence type="ECO:0000313" key="2">
    <source>
        <dbReference type="Proteomes" id="UP001652661"/>
    </source>
</evidence>
<feature type="compositionally biased region" description="Polar residues" evidence="1">
    <location>
        <begin position="100"/>
        <end position="125"/>
    </location>
</feature>
<name>A0A6P4IAN0_DROKI</name>
<dbReference type="OrthoDB" id="7867611at2759"/>
<keyword evidence="2" id="KW-1185">Reference proteome</keyword>
<evidence type="ECO:0000313" key="3">
    <source>
        <dbReference type="RefSeq" id="XP_017025952.1"/>
    </source>
</evidence>
<feature type="region of interest" description="Disordered" evidence="1">
    <location>
        <begin position="160"/>
        <end position="352"/>
    </location>
</feature>
<feature type="compositionally biased region" description="Gly residues" evidence="1">
    <location>
        <begin position="282"/>
        <end position="309"/>
    </location>
</feature>
<feature type="compositionally biased region" description="Gly residues" evidence="1">
    <location>
        <begin position="129"/>
        <end position="138"/>
    </location>
</feature>
<feature type="compositionally biased region" description="Gly residues" evidence="1">
    <location>
        <begin position="237"/>
        <end position="246"/>
    </location>
</feature>
<protein>
    <submittedName>
        <fullName evidence="3">Pro-resilin</fullName>
    </submittedName>
</protein>
<organism evidence="2 3">
    <name type="scientific">Drosophila kikkawai</name>
    <name type="common">Fruit fly</name>
    <dbReference type="NCBI Taxonomy" id="30033"/>
    <lineage>
        <taxon>Eukaryota</taxon>
        <taxon>Metazoa</taxon>
        <taxon>Ecdysozoa</taxon>
        <taxon>Arthropoda</taxon>
        <taxon>Hexapoda</taxon>
        <taxon>Insecta</taxon>
        <taxon>Pterygota</taxon>
        <taxon>Neoptera</taxon>
        <taxon>Endopterygota</taxon>
        <taxon>Diptera</taxon>
        <taxon>Brachycera</taxon>
        <taxon>Muscomorpha</taxon>
        <taxon>Ephydroidea</taxon>
        <taxon>Drosophilidae</taxon>
        <taxon>Drosophila</taxon>
        <taxon>Sophophora</taxon>
    </lineage>
</organism>
<feature type="compositionally biased region" description="Low complexity" evidence="1">
    <location>
        <begin position="517"/>
        <end position="550"/>
    </location>
</feature>
<sequence length="869" mass="93062">MDFRQMKNDAYGIGQRRGMGNAGGGGGGLGDFSSNYGGGGGYNGGNYGGGGGGGNQGGYGGNRNQSPDSGNYNRGGGNFDGGPRSNNNYSRSIDDRGFNANINNQRFGNANDNYQDNFRGQSDNFGPSNRGGGGGVSGSGSLQANLGNLQRALELEEMRNRNPGGNFNSDLSNNYRGQQSQGNSDRFYNDSPRNFGGNSGSSYGPNDGPSFGDNFRGPQQAQNFNDQQRSGFNDSYGRGGNFGGPNSGNYGSSDSGNFGGPNPGIFGGQNFNDNFNNRGFNNSGGGGGFNNSGGGGGGQGGFNGSGGSGFSNNISRSFNEANSRNWSNSSNQSSSFQSSGYQSNNSGGGQALSNWEASQRAFNSKRNQLQKINVNNGGAVRKPGPQPAAKAVYNMRNNPNAAAAVTNAAGRNPQPNKAGNVRPGTAAGVQNKAPNQYKLVNAATKTNSAGAAAQKKPPVAGQAIKAAPGPVKSGPQAVKKGPPAAGAGPQGEKPGPPGVRTQGVRAGPPGVRAGPQGVRTGPQGVRPGPQGVRSGPQGVRPGPQGVPRGPKAGNSAPAYNKPPGMAPQIGQKRVAAAPPLETEAASKSVKKWRRVARKRGFLMGGFKLPYLNEQPKKLPQPESESYALTFFEQLFNYSTNQEAVDEDFSEDAVLLNDSDDESSEEVKVARKGGKKNRKRIRSEWAPLYESKRYKEWDKWWKDYKQYGDKIEKKLVETGNYNLEHCFLPNLPKMTTEEVVFAIIKSAHYVLEKNADVPYDTMKTIFTLMNRTFLENLTELNILELQDLIRNIPNDLWVYKLKSMIFLWAKYETIHNSKSTEEEIVRDQQSTAREWKTPVFHWLAKQAFDELVAISETEWKEHRTVFPAPE</sequence>
<proteinExistence type="predicted"/>
<feature type="compositionally biased region" description="Gly residues" evidence="1">
    <location>
        <begin position="15"/>
        <end position="61"/>
    </location>
</feature>